<keyword evidence="9" id="KW-0227">DNA damage</keyword>
<dbReference type="Proteomes" id="UP000293671">
    <property type="component" value="Unassembled WGS sequence"/>
</dbReference>
<feature type="domain" description="FPG-type" evidence="21">
    <location>
        <begin position="254"/>
        <end position="288"/>
    </location>
</feature>
<dbReference type="Gene3D" id="1.10.8.50">
    <property type="match status" value="1"/>
</dbReference>
<evidence type="ECO:0000313" key="24">
    <source>
        <dbReference type="Proteomes" id="UP000293671"/>
    </source>
</evidence>
<dbReference type="EC" id="3.2.2.23" evidence="5"/>
<comment type="catalytic activity">
    <reaction evidence="1">
        <text>Hydrolysis of DNA containing ring-opened 7-methylguanine residues, releasing 2,6-diamino-4-hydroxy-5-(N-methyl)formamidopyrimidine.</text>
        <dbReference type="EC" id="3.2.2.23"/>
    </reaction>
</comment>
<dbReference type="EC" id="4.2.99.18" evidence="6"/>
<dbReference type="FunFam" id="1.10.8.50:FF:000003">
    <property type="entry name" value="Formamidopyrimidine-DNA glycosylase"/>
    <property type="match status" value="1"/>
</dbReference>
<dbReference type="InterPro" id="IPR010979">
    <property type="entry name" value="Ribosomal_uS13-like_H2TH"/>
</dbReference>
<evidence type="ECO:0000256" key="15">
    <source>
        <dbReference type="ARBA" id="ARBA00023239"/>
    </source>
</evidence>
<keyword evidence="17" id="KW-0326">Glycosidase</keyword>
<comment type="similarity">
    <text evidence="3">Belongs to the FPG family.</text>
</comment>
<evidence type="ECO:0000259" key="21">
    <source>
        <dbReference type="PROSITE" id="PS51066"/>
    </source>
</evidence>
<dbReference type="GO" id="GO:0003684">
    <property type="term" value="F:damaged DNA binding"/>
    <property type="evidence" value="ECO:0007669"/>
    <property type="project" value="InterPro"/>
</dbReference>
<dbReference type="AlphaFoldDB" id="A0A4Q7VGA6"/>
<dbReference type="GO" id="GO:0006284">
    <property type="term" value="P:base-excision repair"/>
    <property type="evidence" value="ECO:0007669"/>
    <property type="project" value="InterPro"/>
</dbReference>
<dbReference type="SUPFAM" id="SSF46946">
    <property type="entry name" value="S13-like H2TH domain"/>
    <property type="match status" value="1"/>
</dbReference>
<comment type="subunit">
    <text evidence="4">Monomer.</text>
</comment>
<proteinExistence type="inferred from homology"/>
<evidence type="ECO:0000256" key="5">
    <source>
        <dbReference type="ARBA" id="ARBA00012024"/>
    </source>
</evidence>
<gene>
    <name evidence="23" type="ORF">EV670_2797</name>
</gene>
<evidence type="ECO:0000256" key="11">
    <source>
        <dbReference type="ARBA" id="ARBA00022801"/>
    </source>
</evidence>
<dbReference type="InterPro" id="IPR000214">
    <property type="entry name" value="Znf_DNA_glyclase/AP_lyase"/>
</dbReference>
<evidence type="ECO:0000256" key="16">
    <source>
        <dbReference type="ARBA" id="ARBA00023268"/>
    </source>
</evidence>
<dbReference type="Pfam" id="PF01149">
    <property type="entry name" value="Fapy_DNA_glyco"/>
    <property type="match status" value="1"/>
</dbReference>
<evidence type="ECO:0000256" key="18">
    <source>
        <dbReference type="ARBA" id="ARBA00030638"/>
    </source>
</evidence>
<keyword evidence="15 23" id="KW-0456">Lyase</keyword>
<dbReference type="NCBIfam" id="NF002211">
    <property type="entry name" value="PRK01103.1"/>
    <property type="match status" value="1"/>
</dbReference>
<dbReference type="InterPro" id="IPR012319">
    <property type="entry name" value="FPG_cat"/>
</dbReference>
<dbReference type="SMART" id="SM01232">
    <property type="entry name" value="H2TH"/>
    <property type="match status" value="1"/>
</dbReference>
<keyword evidence="8" id="KW-0479">Metal-binding</keyword>
<dbReference type="SMART" id="SM00898">
    <property type="entry name" value="Fapy_DNA_glyco"/>
    <property type="match status" value="1"/>
</dbReference>
<dbReference type="InterPro" id="IPR020629">
    <property type="entry name" value="FPG_Glyclase"/>
</dbReference>
<dbReference type="GO" id="GO:0008270">
    <property type="term" value="F:zinc ion binding"/>
    <property type="evidence" value="ECO:0007669"/>
    <property type="project" value="UniProtKB-KW"/>
</dbReference>
<keyword evidence="13" id="KW-0238">DNA-binding</keyword>
<keyword evidence="16" id="KW-0511">Multifunctional enzyme</keyword>
<accession>A0A4Q7VGA6</accession>
<keyword evidence="14" id="KW-0234">DNA repair</keyword>
<evidence type="ECO:0000259" key="22">
    <source>
        <dbReference type="PROSITE" id="PS51068"/>
    </source>
</evidence>
<evidence type="ECO:0000256" key="4">
    <source>
        <dbReference type="ARBA" id="ARBA00011245"/>
    </source>
</evidence>
<dbReference type="GO" id="GO:0034039">
    <property type="term" value="F:8-oxo-7,8-dihydroguanine DNA N-glycosylase activity"/>
    <property type="evidence" value="ECO:0007669"/>
    <property type="project" value="TreeGrafter"/>
</dbReference>
<evidence type="ECO:0000256" key="2">
    <source>
        <dbReference type="ARBA" id="ARBA00001947"/>
    </source>
</evidence>
<dbReference type="InterPro" id="IPR035937">
    <property type="entry name" value="FPG_N"/>
</dbReference>
<evidence type="ECO:0000256" key="7">
    <source>
        <dbReference type="ARBA" id="ARBA00016240"/>
    </source>
</evidence>
<dbReference type="Gene3D" id="3.20.190.10">
    <property type="entry name" value="MutM-like, N-terminal"/>
    <property type="match status" value="1"/>
</dbReference>
<protein>
    <recommendedName>
        <fullName evidence="7">Formamidopyrimidine-DNA glycosylase</fullName>
        <ecNumber evidence="5">3.2.2.23</ecNumber>
        <ecNumber evidence="6">4.2.99.18</ecNumber>
    </recommendedName>
    <alternativeName>
        <fullName evidence="18">DNA-(apurinic or apyrimidinic site) lyase MutM</fullName>
    </alternativeName>
</protein>
<sequence length="289" mass="31445">MQRSIMTLMPELPEVEVTRLSLVERSRGARIRGVRLGKPLRWPLGCEPQALVGRAITDVSRRGKYLWFSLSPAAGGAAQAHDGLLMHLGMSGSLAWRPLPAPPPGPWDHFELDTDRGLLRLSDPRRFGAVLWSPSMHEGAAGKLLATLGIEPFDAGFDGRFLHAQLQRRSAPIKTVLLAGDVVVGVGNIYASEALFAAAIDPRAPARRLSLARCERLAGAIRSVLARALALGGSTLRDFRDAHGMDGAFQLEAKVYGRAGEACRRCPGTVKRLLQGQRATYFCSRCQHR</sequence>
<dbReference type="SUPFAM" id="SSF81624">
    <property type="entry name" value="N-terminal domain of MutM-like DNA repair proteins"/>
    <property type="match status" value="1"/>
</dbReference>
<dbReference type="SUPFAM" id="SSF57716">
    <property type="entry name" value="Glucocorticoid receptor-like (DNA-binding domain)"/>
    <property type="match status" value="1"/>
</dbReference>
<dbReference type="InterPro" id="IPR015886">
    <property type="entry name" value="H2TH_FPG"/>
</dbReference>
<evidence type="ECO:0000256" key="20">
    <source>
        <dbReference type="PROSITE-ProRule" id="PRU00391"/>
    </source>
</evidence>
<dbReference type="EMBL" id="SHKP01000007">
    <property type="protein sequence ID" value="RZT95050.1"/>
    <property type="molecule type" value="Genomic_DNA"/>
</dbReference>
<comment type="catalytic activity">
    <reaction evidence="19">
        <text>2'-deoxyribonucleotide-(2'-deoxyribose 5'-phosphate)-2'-deoxyribonucleotide-DNA = a 3'-end 2'-deoxyribonucleotide-(2,3-dehydro-2,3-deoxyribose 5'-phosphate)-DNA + a 5'-end 5'-phospho-2'-deoxyribonucleoside-DNA + H(+)</text>
        <dbReference type="Rhea" id="RHEA:66592"/>
        <dbReference type="Rhea" id="RHEA-COMP:13180"/>
        <dbReference type="Rhea" id="RHEA-COMP:16897"/>
        <dbReference type="Rhea" id="RHEA-COMP:17067"/>
        <dbReference type="ChEBI" id="CHEBI:15378"/>
        <dbReference type="ChEBI" id="CHEBI:136412"/>
        <dbReference type="ChEBI" id="CHEBI:157695"/>
        <dbReference type="ChEBI" id="CHEBI:167181"/>
        <dbReference type="EC" id="4.2.99.18"/>
    </reaction>
</comment>
<evidence type="ECO:0000256" key="13">
    <source>
        <dbReference type="ARBA" id="ARBA00023125"/>
    </source>
</evidence>
<dbReference type="PROSITE" id="PS51068">
    <property type="entry name" value="FPG_CAT"/>
    <property type="match status" value="1"/>
</dbReference>
<comment type="cofactor">
    <cofactor evidence="2">
        <name>Zn(2+)</name>
        <dbReference type="ChEBI" id="CHEBI:29105"/>
    </cofactor>
</comment>
<keyword evidence="24" id="KW-1185">Reference proteome</keyword>
<dbReference type="PROSITE" id="PS51066">
    <property type="entry name" value="ZF_FPG_2"/>
    <property type="match status" value="1"/>
</dbReference>
<keyword evidence="10 20" id="KW-0863">Zinc-finger</keyword>
<dbReference type="GO" id="GO:0140078">
    <property type="term" value="F:class I DNA-(apurinic or apyrimidinic site) endonuclease activity"/>
    <property type="evidence" value="ECO:0007669"/>
    <property type="project" value="UniProtKB-EC"/>
</dbReference>
<comment type="caution">
    <text evidence="23">The sequence shown here is derived from an EMBL/GenBank/DDBJ whole genome shotgun (WGS) entry which is preliminary data.</text>
</comment>
<keyword evidence="12" id="KW-0862">Zinc</keyword>
<evidence type="ECO:0000256" key="14">
    <source>
        <dbReference type="ARBA" id="ARBA00023204"/>
    </source>
</evidence>
<dbReference type="PANTHER" id="PTHR22993:SF9">
    <property type="entry name" value="FORMAMIDOPYRIMIDINE-DNA GLYCOSYLASE"/>
    <property type="match status" value="1"/>
</dbReference>
<evidence type="ECO:0000256" key="6">
    <source>
        <dbReference type="ARBA" id="ARBA00012720"/>
    </source>
</evidence>
<dbReference type="InterPro" id="IPR010663">
    <property type="entry name" value="Znf_FPG/IleRS"/>
</dbReference>
<reference evidence="23 24" key="1">
    <citation type="submission" date="2019-02" db="EMBL/GenBank/DDBJ databases">
        <title>Genomic Encyclopedia of Type Strains, Phase IV (KMG-IV): sequencing the most valuable type-strain genomes for metagenomic binning, comparative biology and taxonomic classification.</title>
        <authorList>
            <person name="Goeker M."/>
        </authorList>
    </citation>
    <scope>NUCLEOTIDE SEQUENCE [LARGE SCALE GENOMIC DNA]</scope>
    <source>
        <strain evidence="23 24">DSM 19570</strain>
    </source>
</reference>
<evidence type="ECO:0000256" key="10">
    <source>
        <dbReference type="ARBA" id="ARBA00022771"/>
    </source>
</evidence>
<feature type="domain" description="Formamidopyrimidine-DNA glycosylase catalytic" evidence="22">
    <location>
        <begin position="10"/>
        <end position="128"/>
    </location>
</feature>
<name>A0A4Q7VGA6_9BURK</name>
<evidence type="ECO:0000256" key="1">
    <source>
        <dbReference type="ARBA" id="ARBA00001668"/>
    </source>
</evidence>
<dbReference type="CDD" id="cd08966">
    <property type="entry name" value="EcFpg-like_N"/>
    <property type="match status" value="1"/>
</dbReference>
<evidence type="ECO:0000313" key="23">
    <source>
        <dbReference type="EMBL" id="RZT95050.1"/>
    </source>
</evidence>
<evidence type="ECO:0000256" key="19">
    <source>
        <dbReference type="ARBA" id="ARBA00044632"/>
    </source>
</evidence>
<evidence type="ECO:0000256" key="8">
    <source>
        <dbReference type="ARBA" id="ARBA00022723"/>
    </source>
</evidence>
<evidence type="ECO:0000256" key="17">
    <source>
        <dbReference type="ARBA" id="ARBA00023295"/>
    </source>
</evidence>
<dbReference type="Pfam" id="PF06831">
    <property type="entry name" value="H2TH"/>
    <property type="match status" value="1"/>
</dbReference>
<keyword evidence="11" id="KW-0378">Hydrolase</keyword>
<organism evidence="23 24">
    <name type="scientific">Rivibacter subsaxonicus</name>
    <dbReference type="NCBI Taxonomy" id="457575"/>
    <lineage>
        <taxon>Bacteria</taxon>
        <taxon>Pseudomonadati</taxon>
        <taxon>Pseudomonadota</taxon>
        <taxon>Betaproteobacteria</taxon>
        <taxon>Burkholderiales</taxon>
        <taxon>Rivibacter</taxon>
    </lineage>
</organism>
<evidence type="ECO:0000256" key="12">
    <source>
        <dbReference type="ARBA" id="ARBA00022833"/>
    </source>
</evidence>
<evidence type="ECO:0000256" key="3">
    <source>
        <dbReference type="ARBA" id="ARBA00009409"/>
    </source>
</evidence>
<dbReference type="Pfam" id="PF06827">
    <property type="entry name" value="zf-FPG_IleRS"/>
    <property type="match status" value="1"/>
</dbReference>
<dbReference type="PANTHER" id="PTHR22993">
    <property type="entry name" value="FORMAMIDOPYRIMIDINE-DNA GLYCOSYLASE"/>
    <property type="match status" value="1"/>
</dbReference>
<evidence type="ECO:0000256" key="9">
    <source>
        <dbReference type="ARBA" id="ARBA00022763"/>
    </source>
</evidence>
<dbReference type="NCBIfam" id="TIGR00577">
    <property type="entry name" value="fpg"/>
    <property type="match status" value="1"/>
</dbReference>